<dbReference type="RefSeq" id="WP_034571584.1">
    <property type="nucleotide sequence ID" value="NZ_JQBS01000003.1"/>
</dbReference>
<dbReference type="GeneID" id="89588080"/>
<evidence type="ECO:0000313" key="1">
    <source>
        <dbReference type="EMBL" id="KRN57695.1"/>
    </source>
</evidence>
<sequence length="87" mass="10258">MENKKIESLEIKLDGLIYQEIQEYCAKYSADETEFVNAVMIRFFKENKKNHDTMRKGYAEMSEINLDICNEFEGCEKDVSSKFERGI</sequence>
<dbReference type="Gene3D" id="1.10.1220.10">
    <property type="entry name" value="Met repressor-like"/>
    <property type="match status" value="1"/>
</dbReference>
<protein>
    <recommendedName>
        <fullName evidence="3">Antitoxin</fullName>
    </recommendedName>
</protein>
<proteinExistence type="predicted"/>
<name>A0A0R2HY49_CARDV</name>
<dbReference type="EMBL" id="JQBS01000003">
    <property type="protein sequence ID" value="KRN57695.1"/>
    <property type="molecule type" value="Genomic_DNA"/>
</dbReference>
<dbReference type="InterPro" id="IPR013321">
    <property type="entry name" value="Arc_rbn_hlx_hlx"/>
</dbReference>
<dbReference type="PATRIC" id="fig|1449336.4.peg.1676"/>
<comment type="caution">
    <text evidence="1">The sequence shown here is derived from an EMBL/GenBank/DDBJ whole genome shotgun (WGS) entry which is preliminary data.</text>
</comment>
<evidence type="ECO:0008006" key="3">
    <source>
        <dbReference type="Google" id="ProtNLM"/>
    </source>
</evidence>
<accession>A0A0R2HY49</accession>
<evidence type="ECO:0000313" key="2">
    <source>
        <dbReference type="Proteomes" id="UP000051658"/>
    </source>
</evidence>
<dbReference type="AlphaFoldDB" id="A0A0R2HY49"/>
<dbReference type="GO" id="GO:0006355">
    <property type="term" value="P:regulation of DNA-templated transcription"/>
    <property type="evidence" value="ECO:0007669"/>
    <property type="project" value="InterPro"/>
</dbReference>
<dbReference type="eggNOG" id="ENOG5033HA2">
    <property type="taxonomic scope" value="Bacteria"/>
</dbReference>
<dbReference type="Proteomes" id="UP000051658">
    <property type="component" value="Unassembled WGS sequence"/>
</dbReference>
<gene>
    <name evidence="1" type="ORF">IV74_GL001643</name>
</gene>
<organism evidence="1 2">
    <name type="scientific">Carnobacterium divergens DSM 20623</name>
    <dbReference type="NCBI Taxonomy" id="1449336"/>
    <lineage>
        <taxon>Bacteria</taxon>
        <taxon>Bacillati</taxon>
        <taxon>Bacillota</taxon>
        <taxon>Bacilli</taxon>
        <taxon>Lactobacillales</taxon>
        <taxon>Carnobacteriaceae</taxon>
        <taxon>Carnobacterium</taxon>
    </lineage>
</organism>
<keyword evidence="2" id="KW-1185">Reference proteome</keyword>
<reference evidence="1 2" key="1">
    <citation type="journal article" date="2015" name="Genome Announc.">
        <title>Expanding the biotechnology potential of lactobacilli through comparative genomics of 213 strains and associated genera.</title>
        <authorList>
            <person name="Sun Z."/>
            <person name="Harris H.M."/>
            <person name="McCann A."/>
            <person name="Guo C."/>
            <person name="Argimon S."/>
            <person name="Zhang W."/>
            <person name="Yang X."/>
            <person name="Jeffery I.B."/>
            <person name="Cooney J.C."/>
            <person name="Kagawa T.F."/>
            <person name="Liu W."/>
            <person name="Song Y."/>
            <person name="Salvetti E."/>
            <person name="Wrobel A."/>
            <person name="Rasinkangas P."/>
            <person name="Parkhill J."/>
            <person name="Rea M.C."/>
            <person name="O'Sullivan O."/>
            <person name="Ritari J."/>
            <person name="Douillard F.P."/>
            <person name="Paul Ross R."/>
            <person name="Yang R."/>
            <person name="Briner A.E."/>
            <person name="Felis G.E."/>
            <person name="de Vos W.M."/>
            <person name="Barrangou R."/>
            <person name="Klaenhammer T.R."/>
            <person name="Caufield P.W."/>
            <person name="Cui Y."/>
            <person name="Zhang H."/>
            <person name="O'Toole P.W."/>
        </authorList>
    </citation>
    <scope>NUCLEOTIDE SEQUENCE [LARGE SCALE GENOMIC DNA]</scope>
    <source>
        <strain evidence="1 2">DSM 20623</strain>
    </source>
</reference>